<protein>
    <recommendedName>
        <fullName evidence="4">Lipoprotein</fullName>
    </recommendedName>
</protein>
<evidence type="ECO:0000313" key="3">
    <source>
        <dbReference type="Proteomes" id="UP001597391"/>
    </source>
</evidence>
<gene>
    <name evidence="2" type="ORF">ACFSYH_01560</name>
</gene>
<feature type="signal peptide" evidence="1">
    <location>
        <begin position="1"/>
        <end position="27"/>
    </location>
</feature>
<dbReference type="PROSITE" id="PS51257">
    <property type="entry name" value="PROKAR_LIPOPROTEIN"/>
    <property type="match status" value="1"/>
</dbReference>
<keyword evidence="1" id="KW-0732">Signal</keyword>
<proteinExistence type="predicted"/>
<evidence type="ECO:0000256" key="1">
    <source>
        <dbReference type="SAM" id="SignalP"/>
    </source>
</evidence>
<organism evidence="2 3">
    <name type="scientific">Populibacterium corticicola</name>
    <dbReference type="NCBI Taxonomy" id="1812826"/>
    <lineage>
        <taxon>Bacteria</taxon>
        <taxon>Bacillati</taxon>
        <taxon>Actinomycetota</taxon>
        <taxon>Actinomycetes</taxon>
        <taxon>Micrococcales</taxon>
        <taxon>Jonesiaceae</taxon>
        <taxon>Populibacterium</taxon>
    </lineage>
</organism>
<accession>A0ABW5X9Z6</accession>
<name>A0ABW5X9Z6_9MICO</name>
<evidence type="ECO:0000313" key="2">
    <source>
        <dbReference type="EMBL" id="MFD2839256.1"/>
    </source>
</evidence>
<dbReference type="EMBL" id="JBHUOP010000001">
    <property type="protein sequence ID" value="MFD2839256.1"/>
    <property type="molecule type" value="Genomic_DNA"/>
</dbReference>
<reference evidence="3" key="1">
    <citation type="journal article" date="2019" name="Int. J. Syst. Evol. Microbiol.">
        <title>The Global Catalogue of Microorganisms (GCM) 10K type strain sequencing project: providing services to taxonomists for standard genome sequencing and annotation.</title>
        <authorList>
            <consortium name="The Broad Institute Genomics Platform"/>
            <consortium name="The Broad Institute Genome Sequencing Center for Infectious Disease"/>
            <person name="Wu L."/>
            <person name="Ma J."/>
        </authorList>
    </citation>
    <scope>NUCLEOTIDE SEQUENCE [LARGE SCALE GENOMIC DNA]</scope>
    <source>
        <strain evidence="3">KCTC 33576</strain>
    </source>
</reference>
<sequence>MKTMNTAATLSGITVALILSGCSDSYADGLIAEAKSNSEISLAAPNGADWSSGIIVCPYTPLNQIPEAYRTRFSDEPLLSEGSQWLGFTTTQGIEVVTLSRSELDFCWFDNAMDFGPGHQWEITTDTDGRLVASDKQQTQ</sequence>
<evidence type="ECO:0008006" key="4">
    <source>
        <dbReference type="Google" id="ProtNLM"/>
    </source>
</evidence>
<dbReference type="Proteomes" id="UP001597391">
    <property type="component" value="Unassembled WGS sequence"/>
</dbReference>
<feature type="chain" id="PRO_5046637336" description="Lipoprotein" evidence="1">
    <location>
        <begin position="28"/>
        <end position="140"/>
    </location>
</feature>
<comment type="caution">
    <text evidence="2">The sequence shown here is derived from an EMBL/GenBank/DDBJ whole genome shotgun (WGS) entry which is preliminary data.</text>
</comment>
<keyword evidence="3" id="KW-1185">Reference proteome</keyword>